<keyword evidence="3" id="KW-0808">Transferase</keyword>
<keyword evidence="6" id="KW-0067">ATP-binding</keyword>
<gene>
    <name evidence="10" type="ORF">METZ01_LOCUS56726</name>
</gene>
<dbReference type="SUPFAM" id="SSF55060">
    <property type="entry name" value="GHMP Kinase, C-terminal domain"/>
    <property type="match status" value="1"/>
</dbReference>
<dbReference type="Pfam" id="PF00288">
    <property type="entry name" value="GHMP_kinases_N"/>
    <property type="match status" value="1"/>
</dbReference>
<evidence type="ECO:0000256" key="4">
    <source>
        <dbReference type="ARBA" id="ARBA00022741"/>
    </source>
</evidence>
<evidence type="ECO:0000313" key="10">
    <source>
        <dbReference type="EMBL" id="SVA03872.1"/>
    </source>
</evidence>
<dbReference type="InterPro" id="IPR014721">
    <property type="entry name" value="Ribsml_uS5_D2-typ_fold_subgr"/>
</dbReference>
<dbReference type="InterPro" id="IPR020568">
    <property type="entry name" value="Ribosomal_Su5_D2-typ_SF"/>
</dbReference>
<dbReference type="GO" id="GO:0050515">
    <property type="term" value="F:4-(cytidine 5'-diphospho)-2-C-methyl-D-erythritol kinase activity"/>
    <property type="evidence" value="ECO:0007669"/>
    <property type="project" value="UniProtKB-EC"/>
</dbReference>
<organism evidence="10">
    <name type="scientific">marine metagenome</name>
    <dbReference type="NCBI Taxonomy" id="408172"/>
    <lineage>
        <taxon>unclassified sequences</taxon>
        <taxon>metagenomes</taxon>
        <taxon>ecological metagenomes</taxon>
    </lineage>
</organism>
<evidence type="ECO:0000256" key="6">
    <source>
        <dbReference type="ARBA" id="ARBA00022840"/>
    </source>
</evidence>
<feature type="domain" description="GHMP kinase N-terminal" evidence="8">
    <location>
        <begin position="32"/>
        <end position="111"/>
    </location>
</feature>
<dbReference type="InterPro" id="IPR004424">
    <property type="entry name" value="IspE"/>
</dbReference>
<dbReference type="NCBIfam" id="TIGR00154">
    <property type="entry name" value="ispE"/>
    <property type="match status" value="1"/>
</dbReference>
<evidence type="ECO:0000259" key="9">
    <source>
        <dbReference type="Pfam" id="PF08544"/>
    </source>
</evidence>
<dbReference type="SUPFAM" id="SSF54211">
    <property type="entry name" value="Ribosomal protein S5 domain 2-like"/>
    <property type="match status" value="1"/>
</dbReference>
<proteinExistence type="inferred from homology"/>
<dbReference type="GO" id="GO:0005524">
    <property type="term" value="F:ATP binding"/>
    <property type="evidence" value="ECO:0007669"/>
    <property type="project" value="UniProtKB-KW"/>
</dbReference>
<keyword evidence="4" id="KW-0547">Nucleotide-binding</keyword>
<dbReference type="GO" id="GO:0016114">
    <property type="term" value="P:terpenoid biosynthetic process"/>
    <property type="evidence" value="ECO:0007669"/>
    <property type="project" value="InterPro"/>
</dbReference>
<dbReference type="InterPro" id="IPR006204">
    <property type="entry name" value="GHMP_kinase_N_dom"/>
</dbReference>
<reference evidence="10" key="1">
    <citation type="submission" date="2018-05" db="EMBL/GenBank/DDBJ databases">
        <authorList>
            <person name="Lanie J.A."/>
            <person name="Ng W.-L."/>
            <person name="Kazmierczak K.M."/>
            <person name="Andrzejewski T.M."/>
            <person name="Davidsen T.M."/>
            <person name="Wayne K.J."/>
            <person name="Tettelin H."/>
            <person name="Glass J.I."/>
            <person name="Rusch D."/>
            <person name="Podicherti R."/>
            <person name="Tsui H.-C.T."/>
            <person name="Winkler M.E."/>
        </authorList>
    </citation>
    <scope>NUCLEOTIDE SEQUENCE</scope>
</reference>
<dbReference type="PIRSF" id="PIRSF010376">
    <property type="entry name" value="IspE"/>
    <property type="match status" value="1"/>
</dbReference>
<dbReference type="PANTHER" id="PTHR43527">
    <property type="entry name" value="4-DIPHOSPHOCYTIDYL-2-C-METHYL-D-ERYTHRITOL KINASE, CHLOROPLASTIC"/>
    <property type="match status" value="1"/>
</dbReference>
<comment type="similarity">
    <text evidence="1">Belongs to the GHMP kinase family. IspE subfamily.</text>
</comment>
<keyword evidence="5" id="KW-0418">Kinase</keyword>
<dbReference type="PANTHER" id="PTHR43527:SF2">
    <property type="entry name" value="4-DIPHOSPHOCYTIDYL-2-C-METHYL-D-ERYTHRITOL KINASE, CHLOROPLASTIC"/>
    <property type="match status" value="1"/>
</dbReference>
<dbReference type="Gene3D" id="3.30.70.890">
    <property type="entry name" value="GHMP kinase, C-terminal domain"/>
    <property type="match status" value="1"/>
</dbReference>
<evidence type="ECO:0000256" key="7">
    <source>
        <dbReference type="ARBA" id="ARBA00032554"/>
    </source>
</evidence>
<evidence type="ECO:0000256" key="2">
    <source>
        <dbReference type="ARBA" id="ARBA00012052"/>
    </source>
</evidence>
<evidence type="ECO:0000256" key="5">
    <source>
        <dbReference type="ARBA" id="ARBA00022777"/>
    </source>
</evidence>
<dbReference type="AlphaFoldDB" id="A0A381SIG1"/>
<dbReference type="InterPro" id="IPR013750">
    <property type="entry name" value="GHMP_kinase_C_dom"/>
</dbReference>
<evidence type="ECO:0000259" key="8">
    <source>
        <dbReference type="Pfam" id="PF00288"/>
    </source>
</evidence>
<name>A0A381SIG1_9ZZZZ</name>
<dbReference type="EC" id="2.7.1.148" evidence="2"/>
<dbReference type="InterPro" id="IPR036554">
    <property type="entry name" value="GHMP_kinase_C_sf"/>
</dbReference>
<dbReference type="Gene3D" id="3.30.230.10">
    <property type="match status" value="1"/>
</dbReference>
<dbReference type="HAMAP" id="MF_00061">
    <property type="entry name" value="IspE"/>
    <property type="match status" value="1"/>
</dbReference>
<accession>A0A381SIG1</accession>
<feature type="domain" description="GHMP kinase C-terminal" evidence="9">
    <location>
        <begin position="170"/>
        <end position="234"/>
    </location>
</feature>
<evidence type="ECO:0000256" key="3">
    <source>
        <dbReference type="ARBA" id="ARBA00022679"/>
    </source>
</evidence>
<evidence type="ECO:0000256" key="1">
    <source>
        <dbReference type="ARBA" id="ARBA00009684"/>
    </source>
</evidence>
<sequence length="248" mass="27491">MEIDLEDALAFRPLPSFQLSVEGVDVPVDESNLIVKAYQLIRSRTERVDTEYAIHLIKRIPIGGGLGGGSSNAAATLNALNQLWKLNFSLQELEKMGAELGADVPFFIKGGVQLVEGIGDILTPVDPNLLEGYSFLLVVPPIRISTPWAYHALNKTLQPNKRHPKFSPLSKPMKWELFDNDFERVIRKTYPEISNIKEKLQNAGALYAGLSGSGSTVFGVFDNHQKAEALLENFSPYQTFLSSPVFRC</sequence>
<dbReference type="Pfam" id="PF08544">
    <property type="entry name" value="GHMP_kinases_C"/>
    <property type="match status" value="1"/>
</dbReference>
<protein>
    <recommendedName>
        <fullName evidence="2">4-(cytidine 5'-diphospho)-2-C-methyl-D-erythritol kinase</fullName>
        <ecNumber evidence="2">2.7.1.148</ecNumber>
    </recommendedName>
    <alternativeName>
        <fullName evidence="7">4-(cytidine-5'-diphospho)-2-C-methyl-D-erythritol kinase</fullName>
    </alternativeName>
</protein>
<dbReference type="EMBL" id="UINC01003161">
    <property type="protein sequence ID" value="SVA03872.1"/>
    <property type="molecule type" value="Genomic_DNA"/>
</dbReference>